<evidence type="ECO:0000313" key="10">
    <source>
        <dbReference type="Proteomes" id="UP000075243"/>
    </source>
</evidence>
<feature type="transmembrane region" description="Helical" evidence="7">
    <location>
        <begin position="24"/>
        <end position="46"/>
    </location>
</feature>
<dbReference type="GO" id="GO:0005886">
    <property type="term" value="C:plasma membrane"/>
    <property type="evidence" value="ECO:0007669"/>
    <property type="project" value="TreeGrafter"/>
</dbReference>
<evidence type="ECO:0000256" key="3">
    <source>
        <dbReference type="ARBA" id="ARBA00022737"/>
    </source>
</evidence>
<evidence type="ECO:0000313" key="9">
    <source>
        <dbReference type="EMBL" id="KYP47942.1"/>
    </source>
</evidence>
<evidence type="ECO:0000256" key="4">
    <source>
        <dbReference type="ARBA" id="ARBA00022989"/>
    </source>
</evidence>
<feature type="domain" description="PGG" evidence="8">
    <location>
        <begin position="17"/>
        <end position="125"/>
    </location>
</feature>
<reference evidence="9" key="1">
    <citation type="journal article" date="2012" name="Nat. Biotechnol.">
        <title>Draft genome sequence of pigeonpea (Cajanus cajan), an orphan legume crop of resource-poor farmers.</title>
        <authorList>
            <person name="Varshney R.K."/>
            <person name="Chen W."/>
            <person name="Li Y."/>
            <person name="Bharti A.K."/>
            <person name="Saxena R.K."/>
            <person name="Schlueter J.A."/>
            <person name="Donoghue M.T."/>
            <person name="Azam S."/>
            <person name="Fan G."/>
            <person name="Whaley A.M."/>
            <person name="Farmer A.D."/>
            <person name="Sheridan J."/>
            <person name="Iwata A."/>
            <person name="Tuteja R."/>
            <person name="Penmetsa R.V."/>
            <person name="Wu W."/>
            <person name="Upadhyaya H.D."/>
            <person name="Yang S.P."/>
            <person name="Shah T."/>
            <person name="Saxena K.B."/>
            <person name="Michael T."/>
            <person name="McCombie W.R."/>
            <person name="Yang B."/>
            <person name="Zhang G."/>
            <person name="Yang H."/>
            <person name="Wang J."/>
            <person name="Spillane C."/>
            <person name="Cook D.R."/>
            <person name="May G.D."/>
            <person name="Xu X."/>
            <person name="Jackson S.A."/>
        </authorList>
    </citation>
    <scope>NUCLEOTIDE SEQUENCE [LARGE SCALE GENOMIC DNA]</scope>
</reference>
<evidence type="ECO:0000256" key="7">
    <source>
        <dbReference type="SAM" id="Phobius"/>
    </source>
</evidence>
<evidence type="ECO:0000259" key="8">
    <source>
        <dbReference type="Pfam" id="PF13962"/>
    </source>
</evidence>
<evidence type="ECO:0000256" key="2">
    <source>
        <dbReference type="ARBA" id="ARBA00022692"/>
    </source>
</evidence>
<keyword evidence="4 7" id="KW-1133">Transmembrane helix</keyword>
<accession>A0A151RZH3</accession>
<sequence>MRLINIKLENEEAVYSKEAKESHLLVATLIATVSFAAGITLPGGTIQEGDHKGTPILGQRASFKAFIISNALAMVFAISAASIHLSIPLTKSKFKDHFLTQYAHAFTLVALLAMIVAFATGTYVVLGPSPLGIAIITVALSFFIVAYGIGCFW</sequence>
<proteinExistence type="predicted"/>
<keyword evidence="10" id="KW-1185">Reference proteome</keyword>
<dbReference type="Gramene" id="C.cajan_27646.t">
    <property type="protein sequence ID" value="C.cajan_27646.t.cds1"/>
    <property type="gene ID" value="C.cajan_27646"/>
</dbReference>
<evidence type="ECO:0000256" key="5">
    <source>
        <dbReference type="ARBA" id="ARBA00023043"/>
    </source>
</evidence>
<feature type="transmembrane region" description="Helical" evidence="7">
    <location>
        <begin position="66"/>
        <end position="90"/>
    </location>
</feature>
<dbReference type="InterPro" id="IPR026961">
    <property type="entry name" value="PGG_dom"/>
</dbReference>
<dbReference type="EMBL" id="KQ483513">
    <property type="protein sequence ID" value="KYP47942.1"/>
    <property type="molecule type" value="Genomic_DNA"/>
</dbReference>
<name>A0A151RZH3_CAJCA</name>
<feature type="transmembrane region" description="Helical" evidence="7">
    <location>
        <begin position="131"/>
        <end position="152"/>
    </location>
</feature>
<dbReference type="PANTHER" id="PTHR24186">
    <property type="entry name" value="PROTEIN PHOSPHATASE 1 REGULATORY SUBUNIT"/>
    <property type="match status" value="1"/>
</dbReference>
<dbReference type="STRING" id="3821.A0A151RZH3"/>
<keyword evidence="3" id="KW-0677">Repeat</keyword>
<evidence type="ECO:0000256" key="6">
    <source>
        <dbReference type="ARBA" id="ARBA00023136"/>
    </source>
</evidence>
<dbReference type="OMA" id="MAMFIRQ"/>
<keyword evidence="2 7" id="KW-0812">Transmembrane</keyword>
<organism evidence="9 10">
    <name type="scientific">Cajanus cajan</name>
    <name type="common">Pigeon pea</name>
    <name type="synonym">Cajanus indicus</name>
    <dbReference type="NCBI Taxonomy" id="3821"/>
    <lineage>
        <taxon>Eukaryota</taxon>
        <taxon>Viridiplantae</taxon>
        <taxon>Streptophyta</taxon>
        <taxon>Embryophyta</taxon>
        <taxon>Tracheophyta</taxon>
        <taxon>Spermatophyta</taxon>
        <taxon>Magnoliopsida</taxon>
        <taxon>eudicotyledons</taxon>
        <taxon>Gunneridae</taxon>
        <taxon>Pentapetalae</taxon>
        <taxon>rosids</taxon>
        <taxon>fabids</taxon>
        <taxon>Fabales</taxon>
        <taxon>Fabaceae</taxon>
        <taxon>Papilionoideae</taxon>
        <taxon>50 kb inversion clade</taxon>
        <taxon>NPAAA clade</taxon>
        <taxon>indigoferoid/millettioid clade</taxon>
        <taxon>Phaseoleae</taxon>
        <taxon>Cajanus</taxon>
    </lineage>
</organism>
<keyword evidence="5" id="KW-0040">ANK repeat</keyword>
<evidence type="ECO:0000256" key="1">
    <source>
        <dbReference type="ARBA" id="ARBA00004141"/>
    </source>
</evidence>
<dbReference type="Pfam" id="PF13962">
    <property type="entry name" value="PGG"/>
    <property type="match status" value="1"/>
</dbReference>
<protein>
    <submittedName>
        <fullName evidence="9">Ankyrin repeat-containing protein At3g12360 family</fullName>
    </submittedName>
</protein>
<dbReference type="PANTHER" id="PTHR24186:SF36">
    <property type="entry name" value="SERINE_THREONINE-PROTEIN PHOSPHATASE 6 REGULATORY ANKYRIN REPEAT SUBUNIT A-LIKE"/>
    <property type="match status" value="1"/>
</dbReference>
<gene>
    <name evidence="9" type="ORF">KK1_030429</name>
</gene>
<dbReference type="Proteomes" id="UP000075243">
    <property type="component" value="Unassembled WGS sequence"/>
</dbReference>
<comment type="subcellular location">
    <subcellularLocation>
        <location evidence="1">Membrane</location>
        <topology evidence="1">Multi-pass membrane protein</topology>
    </subcellularLocation>
</comment>
<keyword evidence="6 7" id="KW-0472">Membrane</keyword>
<dbReference type="AlphaFoldDB" id="A0A151RZH3"/>
<feature type="transmembrane region" description="Helical" evidence="7">
    <location>
        <begin position="102"/>
        <end position="125"/>
    </location>
</feature>